<dbReference type="AlphaFoldDB" id="A0A7K0BQK7"/>
<keyword evidence="2" id="KW-1185">Reference proteome</keyword>
<comment type="caution">
    <text evidence="1">The sequence shown here is derived from an EMBL/GenBank/DDBJ whole genome shotgun (WGS) entry which is preliminary data.</text>
</comment>
<gene>
    <name evidence="1" type="ORF">ACRB68_14910</name>
</gene>
<sequence length="163" mass="17520">MNAGDEVAHALPLITLAQALQNIPGVEAWLVSPAQSAPHLIVRNTAPRAFNRLHVSVFELLFVWPDGCAPCASAELAARAIFIALNAPHEPGHRDVRAGCAIRCLGLDENTDRPLHQAGLRTIDDLLKVARKGGLRDIRKIGVIRAVHIHGALLRAGFTIPPP</sequence>
<evidence type="ECO:0008006" key="3">
    <source>
        <dbReference type="Google" id="ProtNLM"/>
    </source>
</evidence>
<protein>
    <recommendedName>
        <fullName evidence="3">RNA polymerase alpha subunit C-terminal domain-containing protein</fullName>
    </recommendedName>
</protein>
<dbReference type="Proteomes" id="UP000487268">
    <property type="component" value="Unassembled WGS sequence"/>
</dbReference>
<dbReference type="RefSeq" id="WP_153531376.1">
    <property type="nucleotide sequence ID" value="NZ_WEGH01000001.1"/>
</dbReference>
<accession>A0A7K0BQK7</accession>
<evidence type="ECO:0000313" key="1">
    <source>
        <dbReference type="EMBL" id="MQY03449.1"/>
    </source>
</evidence>
<organism evidence="1 2">
    <name type="scientific">Actinomadura macrotermitis</name>
    <dbReference type="NCBI Taxonomy" id="2585200"/>
    <lineage>
        <taxon>Bacteria</taxon>
        <taxon>Bacillati</taxon>
        <taxon>Actinomycetota</taxon>
        <taxon>Actinomycetes</taxon>
        <taxon>Streptosporangiales</taxon>
        <taxon>Thermomonosporaceae</taxon>
        <taxon>Actinomadura</taxon>
    </lineage>
</organism>
<evidence type="ECO:0000313" key="2">
    <source>
        <dbReference type="Proteomes" id="UP000487268"/>
    </source>
</evidence>
<dbReference type="EMBL" id="WEGH01000001">
    <property type="protein sequence ID" value="MQY03449.1"/>
    <property type="molecule type" value="Genomic_DNA"/>
</dbReference>
<reference evidence="1 2" key="1">
    <citation type="submission" date="2019-10" db="EMBL/GenBank/DDBJ databases">
        <title>Actinomadura rubteroloni sp. nov. and Actinomadura macrotermitis sp. nov., isolated from the gut of fungus growing-termite Macrotermes natalensis.</title>
        <authorList>
            <person name="Benndorf R."/>
            <person name="Martin K."/>
            <person name="Kuefner M."/>
            <person name="De Beer W."/>
            <person name="Kaster A.-K."/>
            <person name="Vollmers J."/>
            <person name="Poulsen M."/>
            <person name="Beemelmanns C."/>
        </authorList>
    </citation>
    <scope>NUCLEOTIDE SEQUENCE [LARGE SCALE GENOMIC DNA]</scope>
    <source>
        <strain evidence="1 2">RB68</strain>
    </source>
</reference>
<proteinExistence type="predicted"/>
<name>A0A7K0BQK7_9ACTN</name>